<dbReference type="CDD" id="cd00248">
    <property type="entry name" value="Mth938-like"/>
    <property type="match status" value="1"/>
</dbReference>
<dbReference type="PANTHER" id="PTHR21192">
    <property type="entry name" value="NUCLEAR PROTEIN E3-3"/>
    <property type="match status" value="1"/>
</dbReference>
<comment type="caution">
    <text evidence="1">The sequence shown here is derived from an EMBL/GenBank/DDBJ whole genome shotgun (WGS) entry which is preliminary data.</text>
</comment>
<evidence type="ECO:0000313" key="2">
    <source>
        <dbReference type="Proteomes" id="UP000287447"/>
    </source>
</evidence>
<gene>
    <name evidence="1" type="ORF">EOI86_08375</name>
</gene>
<reference evidence="2" key="1">
    <citation type="submission" date="2019-01" db="EMBL/GenBank/DDBJ databases">
        <title>Gri0909 isolated from a small marine red alga.</title>
        <authorList>
            <person name="Kim J."/>
            <person name="Jeong S.E."/>
            <person name="Jeon C.O."/>
        </authorList>
    </citation>
    <scope>NUCLEOTIDE SEQUENCE [LARGE SCALE GENOMIC DNA]</scope>
    <source>
        <strain evidence="2">Gri0909</strain>
    </source>
</reference>
<dbReference type="SUPFAM" id="SSF64076">
    <property type="entry name" value="MTH938-like"/>
    <property type="match status" value="1"/>
</dbReference>
<proteinExistence type="predicted"/>
<dbReference type="RefSeq" id="WP_127764615.1">
    <property type="nucleotide sequence ID" value="NZ_SADE01000001.1"/>
</dbReference>
<organism evidence="1 2">
    <name type="scientific">Hwanghaeella grinnelliae</name>
    <dbReference type="NCBI Taxonomy" id="2500179"/>
    <lineage>
        <taxon>Bacteria</taxon>
        <taxon>Pseudomonadati</taxon>
        <taxon>Pseudomonadota</taxon>
        <taxon>Alphaproteobacteria</taxon>
        <taxon>Rhodospirillales</taxon>
        <taxon>Rhodospirillaceae</taxon>
        <taxon>Hwanghaeella</taxon>
    </lineage>
</organism>
<dbReference type="Proteomes" id="UP000287447">
    <property type="component" value="Unassembled WGS sequence"/>
</dbReference>
<dbReference type="AlphaFoldDB" id="A0A3S2ZAF3"/>
<dbReference type="Pfam" id="PF04430">
    <property type="entry name" value="DUF498"/>
    <property type="match status" value="1"/>
</dbReference>
<name>A0A3S2ZAF3_9PROT</name>
<dbReference type="InterPro" id="IPR007523">
    <property type="entry name" value="NDUFAF3/AAMDC"/>
</dbReference>
<dbReference type="PANTHER" id="PTHR21192:SF2">
    <property type="entry name" value="NADH DEHYDROGENASE [UBIQUINONE] 1 ALPHA SUBCOMPLEX ASSEMBLY FACTOR 3"/>
    <property type="match status" value="1"/>
</dbReference>
<dbReference type="EMBL" id="SADE01000001">
    <property type="protein sequence ID" value="RVU39244.1"/>
    <property type="molecule type" value="Genomic_DNA"/>
</dbReference>
<keyword evidence="2" id="KW-1185">Reference proteome</keyword>
<protein>
    <submittedName>
        <fullName evidence="1">Uncharacterized protein</fullName>
    </submittedName>
</protein>
<accession>A0A3S2ZAF3</accession>
<sequence length="129" mass="13563">MDITPLIPEDRQVIDSYGPGRFQIAGITYTGPVLVFPNAVLSWDVAESDDVFSALDPATLGAISAANPAIEVLLLGTGAKTEFVRPSLKASIKQSIGLTPDAMETGAACRTYNILLAEGRRVAAAMMPV</sequence>
<evidence type="ECO:0000313" key="1">
    <source>
        <dbReference type="EMBL" id="RVU39244.1"/>
    </source>
</evidence>
<dbReference type="OrthoDB" id="7351393at2"/>
<dbReference type="InterPro" id="IPR036748">
    <property type="entry name" value="MTH938-like_sf"/>
</dbReference>
<dbReference type="Gene3D" id="3.40.1230.10">
    <property type="entry name" value="MTH938-like"/>
    <property type="match status" value="1"/>
</dbReference>